<dbReference type="Proteomes" id="UP000034688">
    <property type="component" value="Unassembled WGS sequence"/>
</dbReference>
<evidence type="ECO:0000313" key="4">
    <source>
        <dbReference type="Proteomes" id="UP000034688"/>
    </source>
</evidence>
<keyword evidence="1" id="KW-0812">Transmembrane</keyword>
<dbReference type="InterPro" id="IPR039447">
    <property type="entry name" value="UreH-like_TM_dom"/>
</dbReference>
<organism evidence="3 4">
    <name type="scientific">Candidatus Roizmanbacteria bacterium GW2011_GWA2_34_18</name>
    <dbReference type="NCBI Taxonomy" id="1618477"/>
    <lineage>
        <taxon>Bacteria</taxon>
        <taxon>Candidatus Roizmaniibacteriota</taxon>
    </lineage>
</organism>
<dbReference type="InterPro" id="IPR036163">
    <property type="entry name" value="HMA_dom_sf"/>
</dbReference>
<dbReference type="Pfam" id="PF00403">
    <property type="entry name" value="HMA"/>
    <property type="match status" value="1"/>
</dbReference>
<feature type="transmembrane region" description="Helical" evidence="1">
    <location>
        <begin position="270"/>
        <end position="292"/>
    </location>
</feature>
<dbReference type="AlphaFoldDB" id="A0A0G0DZJ0"/>
<gene>
    <name evidence="3" type="ORF">UR54_C0011G0001</name>
</gene>
<dbReference type="SUPFAM" id="SSF49503">
    <property type="entry name" value="Cupredoxins"/>
    <property type="match status" value="1"/>
</dbReference>
<name>A0A0G0DZJ0_9BACT</name>
<feature type="transmembrane region" description="Helical" evidence="1">
    <location>
        <begin position="304"/>
        <end position="322"/>
    </location>
</feature>
<dbReference type="CDD" id="cd00371">
    <property type="entry name" value="HMA"/>
    <property type="match status" value="1"/>
</dbReference>
<dbReference type="SUPFAM" id="SSF55008">
    <property type="entry name" value="HMA, heavy metal-associated domain"/>
    <property type="match status" value="1"/>
</dbReference>
<feature type="transmembrane region" description="Helical" evidence="1">
    <location>
        <begin position="192"/>
        <end position="221"/>
    </location>
</feature>
<feature type="transmembrane region" description="Helical" evidence="1">
    <location>
        <begin position="165"/>
        <end position="186"/>
    </location>
</feature>
<reference evidence="3 4" key="1">
    <citation type="journal article" date="2015" name="Nature">
        <title>rRNA introns, odd ribosomes, and small enigmatic genomes across a large radiation of phyla.</title>
        <authorList>
            <person name="Brown C.T."/>
            <person name="Hug L.A."/>
            <person name="Thomas B.C."/>
            <person name="Sharon I."/>
            <person name="Castelle C.J."/>
            <person name="Singh A."/>
            <person name="Wilkins M.J."/>
            <person name="Williams K.H."/>
            <person name="Banfield J.F."/>
        </authorList>
    </citation>
    <scope>NUCLEOTIDE SEQUENCE [LARGE SCALE GENOMIC DNA]</scope>
</reference>
<proteinExistence type="predicted"/>
<dbReference type="PANTHER" id="PTHR42208">
    <property type="entry name" value="HEAVY METAL TRANSPORTER-RELATED"/>
    <property type="match status" value="1"/>
</dbReference>
<sequence>MTKINKKTVHIKGMHCPSCEILITDKFKEMPNVVQVKSNFNKQEAEVYFTGHLDQNIINKKIQPYGYEIGDRGDKNEDEEPLNKKIFEAFLITIGLVLIYLIAKEINIVPAMNITGNLNLLTILFLGLVASISTCMATSGALFLSTIGRKTNNLKQAIYFSSGRIISYSIFGFFAGLIGSVIIINFKFGSILTLLAAIFMILLGLDMLKILSFAAVIPYGVSSNVFRKLENRLIKDPHKSAFLLGLITYFLPCGFTQATQVYALGLASPWQSALTMAVFAVGTAPAILLIGNLRSLLKSTVYQYFMKVVAVGILILGLYYATNFLSIYGINIRFNQGIKGVGTNANIENGKQIINMAVVSGGYVPNYFTVKKGMPVKWIIDGKNVFGCQGYFIVPSLNISKALNAGENLIEFTPTETGFINFSCGMGMYRGRIEVVD</sequence>
<dbReference type="STRING" id="1618477.UR54_C0011G0001"/>
<feature type="domain" description="HMA" evidence="2">
    <location>
        <begin position="5"/>
        <end position="70"/>
    </location>
</feature>
<feature type="transmembrane region" description="Helical" evidence="1">
    <location>
        <begin position="123"/>
        <end position="144"/>
    </location>
</feature>
<evidence type="ECO:0000259" key="2">
    <source>
        <dbReference type="PROSITE" id="PS50846"/>
    </source>
</evidence>
<dbReference type="EMBL" id="LBPP01000011">
    <property type="protein sequence ID" value="KKP60537.1"/>
    <property type="molecule type" value="Genomic_DNA"/>
</dbReference>
<feature type="transmembrane region" description="Helical" evidence="1">
    <location>
        <begin position="86"/>
        <end position="103"/>
    </location>
</feature>
<comment type="caution">
    <text evidence="3">The sequence shown here is derived from an EMBL/GenBank/DDBJ whole genome shotgun (WGS) entry which is preliminary data.</text>
</comment>
<dbReference type="Gene3D" id="3.30.70.100">
    <property type="match status" value="1"/>
</dbReference>
<evidence type="ECO:0000313" key="3">
    <source>
        <dbReference type="EMBL" id="KKP60537.1"/>
    </source>
</evidence>
<protein>
    <submittedName>
        <fullName evidence="3">Heavy metal transport/detoxification protein</fullName>
    </submittedName>
</protein>
<accession>A0A0G0DZJ0</accession>
<dbReference type="InterPro" id="IPR028096">
    <property type="entry name" value="EfeO_Cupredoxin"/>
</dbReference>
<feature type="transmembrane region" description="Helical" evidence="1">
    <location>
        <begin position="242"/>
        <end position="264"/>
    </location>
</feature>
<keyword evidence="1" id="KW-0472">Membrane</keyword>
<dbReference type="Gene3D" id="2.60.40.420">
    <property type="entry name" value="Cupredoxins - blue copper proteins"/>
    <property type="match status" value="1"/>
</dbReference>
<dbReference type="PROSITE" id="PS50846">
    <property type="entry name" value="HMA_2"/>
    <property type="match status" value="1"/>
</dbReference>
<dbReference type="Pfam" id="PF13386">
    <property type="entry name" value="DsbD_2"/>
    <property type="match status" value="1"/>
</dbReference>
<dbReference type="PANTHER" id="PTHR42208:SF1">
    <property type="entry name" value="HEAVY METAL TRANSPORTER"/>
    <property type="match status" value="1"/>
</dbReference>
<keyword evidence="1" id="KW-1133">Transmembrane helix</keyword>
<dbReference type="InterPro" id="IPR008972">
    <property type="entry name" value="Cupredoxin"/>
</dbReference>
<dbReference type="Pfam" id="PF13473">
    <property type="entry name" value="Cupredoxin_1"/>
    <property type="match status" value="1"/>
</dbReference>
<dbReference type="InterPro" id="IPR006121">
    <property type="entry name" value="HMA_dom"/>
</dbReference>
<dbReference type="GO" id="GO:0046872">
    <property type="term" value="F:metal ion binding"/>
    <property type="evidence" value="ECO:0007669"/>
    <property type="project" value="InterPro"/>
</dbReference>
<evidence type="ECO:0000256" key="1">
    <source>
        <dbReference type="SAM" id="Phobius"/>
    </source>
</evidence>